<evidence type="ECO:0000256" key="4">
    <source>
        <dbReference type="ARBA" id="ARBA00022618"/>
    </source>
</evidence>
<feature type="active site" evidence="10">
    <location>
        <position position="242"/>
    </location>
</feature>
<evidence type="ECO:0000256" key="5">
    <source>
        <dbReference type="ARBA" id="ARBA00022829"/>
    </source>
</evidence>
<organism evidence="14 15">
    <name type="scientific">Alkalicoccus halolimnae</name>
    <dbReference type="NCBI Taxonomy" id="1667239"/>
    <lineage>
        <taxon>Bacteria</taxon>
        <taxon>Bacillati</taxon>
        <taxon>Bacillota</taxon>
        <taxon>Bacilli</taxon>
        <taxon>Bacillales</taxon>
        <taxon>Bacillaceae</taxon>
        <taxon>Alkalicoccus</taxon>
    </lineage>
</organism>
<accession>A0A5C7FLV9</accession>
<feature type="active site" description="O-(3'-phospho-DNA)-tyrosine intermediate" evidence="10">
    <location>
        <position position="274"/>
    </location>
</feature>
<dbReference type="GO" id="GO:0005737">
    <property type="term" value="C:cytoplasm"/>
    <property type="evidence" value="ECO:0007669"/>
    <property type="project" value="UniProtKB-SubCell"/>
</dbReference>
<dbReference type="GO" id="GO:0006313">
    <property type="term" value="P:DNA transposition"/>
    <property type="evidence" value="ECO:0007669"/>
    <property type="project" value="UniProtKB-UniRule"/>
</dbReference>
<dbReference type="HAMAP" id="MF_01808">
    <property type="entry name" value="Recomb_XerC_XerD"/>
    <property type="match status" value="1"/>
</dbReference>
<keyword evidence="7 10" id="KW-0238">DNA-binding</keyword>
<comment type="subunit">
    <text evidence="10">Forms a cyclic heterotetrameric complex composed of two molecules of XerC and two molecules of XerD.</text>
</comment>
<dbReference type="InterPro" id="IPR011931">
    <property type="entry name" value="Recomb_XerC"/>
</dbReference>
<comment type="subcellular location">
    <subcellularLocation>
        <location evidence="1 10">Cytoplasm</location>
    </subcellularLocation>
</comment>
<evidence type="ECO:0000313" key="14">
    <source>
        <dbReference type="EMBL" id="WWD78637.1"/>
    </source>
</evidence>
<evidence type="ECO:0000259" key="12">
    <source>
        <dbReference type="PROSITE" id="PS51898"/>
    </source>
</evidence>
<keyword evidence="6 10" id="KW-0229">DNA integration</keyword>
<dbReference type="Pfam" id="PF02899">
    <property type="entry name" value="Phage_int_SAM_1"/>
    <property type="match status" value="1"/>
</dbReference>
<keyword evidence="8 10" id="KW-0233">DNA recombination</keyword>
<dbReference type="InterPro" id="IPR002104">
    <property type="entry name" value="Integrase_catalytic"/>
</dbReference>
<feature type="domain" description="Tyr recombinase" evidence="12">
    <location>
        <begin position="106"/>
        <end position="287"/>
    </location>
</feature>
<dbReference type="Gene3D" id="1.10.443.10">
    <property type="entry name" value="Intergrase catalytic core"/>
    <property type="match status" value="1"/>
</dbReference>
<dbReference type="Gene3D" id="1.10.150.130">
    <property type="match status" value="1"/>
</dbReference>
<comment type="similarity">
    <text evidence="2 10">Belongs to the 'phage' integrase family. XerC subfamily.</text>
</comment>
<dbReference type="PROSITE" id="PS51898">
    <property type="entry name" value="TYR_RECOMBINASE"/>
    <property type="match status" value="1"/>
</dbReference>
<evidence type="ECO:0000256" key="10">
    <source>
        <dbReference type="HAMAP-Rule" id="MF_01808"/>
    </source>
</evidence>
<keyword evidence="4 10" id="KW-0132">Cell division</keyword>
<evidence type="ECO:0000256" key="8">
    <source>
        <dbReference type="ARBA" id="ARBA00023172"/>
    </source>
</evidence>
<dbReference type="GO" id="GO:0009037">
    <property type="term" value="F:tyrosine-based site-specific recombinase activity"/>
    <property type="evidence" value="ECO:0007669"/>
    <property type="project" value="UniProtKB-UniRule"/>
</dbReference>
<dbReference type="GO" id="GO:0007059">
    <property type="term" value="P:chromosome segregation"/>
    <property type="evidence" value="ECO:0007669"/>
    <property type="project" value="UniProtKB-UniRule"/>
</dbReference>
<dbReference type="SUPFAM" id="SSF47823">
    <property type="entry name" value="lambda integrase-like, N-terminal domain"/>
    <property type="match status" value="1"/>
</dbReference>
<evidence type="ECO:0000256" key="11">
    <source>
        <dbReference type="NCBIfam" id="TIGR02224"/>
    </source>
</evidence>
<feature type="active site" evidence="10">
    <location>
        <position position="265"/>
    </location>
</feature>
<protein>
    <recommendedName>
        <fullName evidence="10 11">Tyrosine recombinase XerC</fullName>
    </recommendedName>
</protein>
<proteinExistence type="inferred from homology"/>
<dbReference type="KEGG" id="ahal:FTX54_009340"/>
<dbReference type="Proteomes" id="UP000321816">
    <property type="component" value="Chromosome"/>
</dbReference>
<evidence type="ECO:0000256" key="1">
    <source>
        <dbReference type="ARBA" id="ARBA00004496"/>
    </source>
</evidence>
<dbReference type="OrthoDB" id="9801717at2"/>
<evidence type="ECO:0000256" key="7">
    <source>
        <dbReference type="ARBA" id="ARBA00023125"/>
    </source>
</evidence>
<dbReference type="InterPro" id="IPR023009">
    <property type="entry name" value="Tyrosine_recombinase_XerC/XerD"/>
</dbReference>
<keyword evidence="3 10" id="KW-0963">Cytoplasm</keyword>
<reference evidence="14 15" key="1">
    <citation type="submission" date="2024-01" db="EMBL/GenBank/DDBJ databases">
        <title>Complete Genome Sequence of Alkalicoccus halolimnae BZ-SZ-XJ29T, a Moderately Halophilic Bacterium Isolated from a Salt Lake.</title>
        <authorList>
            <person name="Zhao B."/>
        </authorList>
    </citation>
    <scope>NUCLEOTIDE SEQUENCE [LARGE SCALE GENOMIC DNA]</scope>
    <source>
        <strain evidence="14 15">BZ-SZ-XJ29</strain>
    </source>
</reference>
<keyword evidence="9 10" id="KW-0131">Cell cycle</keyword>
<feature type="active site" evidence="10">
    <location>
        <position position="170"/>
    </location>
</feature>
<evidence type="ECO:0000256" key="9">
    <source>
        <dbReference type="ARBA" id="ARBA00023306"/>
    </source>
</evidence>
<dbReference type="PROSITE" id="PS51900">
    <property type="entry name" value="CB"/>
    <property type="match status" value="1"/>
</dbReference>
<feature type="domain" description="Core-binding (CB)" evidence="13">
    <location>
        <begin position="1"/>
        <end position="85"/>
    </location>
</feature>
<dbReference type="InterPro" id="IPR004107">
    <property type="entry name" value="Integrase_SAM-like_N"/>
</dbReference>
<keyword evidence="15" id="KW-1185">Reference proteome</keyword>
<dbReference type="EMBL" id="CP144914">
    <property type="protein sequence ID" value="WWD78637.1"/>
    <property type="molecule type" value="Genomic_DNA"/>
</dbReference>
<comment type="function">
    <text evidence="10">Site-specific tyrosine recombinase, which acts by catalyzing the cutting and rejoining of the recombining DNA molecules. The XerC-XerD complex is essential to convert dimers of the bacterial chromosome into monomers to permit their segregation at cell division. It also contributes to the segregational stability of plasmids.</text>
</comment>
<dbReference type="PANTHER" id="PTHR30349:SF77">
    <property type="entry name" value="TYROSINE RECOMBINASE XERC"/>
    <property type="match status" value="1"/>
</dbReference>
<evidence type="ECO:0000256" key="6">
    <source>
        <dbReference type="ARBA" id="ARBA00022908"/>
    </source>
</evidence>
<dbReference type="CDD" id="cd00798">
    <property type="entry name" value="INT_XerDC_C"/>
    <property type="match status" value="1"/>
</dbReference>
<dbReference type="NCBIfam" id="NF040815">
    <property type="entry name" value="recomb_XerA_Arch"/>
    <property type="match status" value="1"/>
</dbReference>
<evidence type="ECO:0000259" key="13">
    <source>
        <dbReference type="PROSITE" id="PS51900"/>
    </source>
</evidence>
<feature type="active site" evidence="10">
    <location>
        <position position="146"/>
    </location>
</feature>
<name>A0A5C7FLV9_9BACI</name>
<dbReference type="InterPro" id="IPR044068">
    <property type="entry name" value="CB"/>
</dbReference>
<dbReference type="Pfam" id="PF00589">
    <property type="entry name" value="Phage_integrase"/>
    <property type="match status" value="1"/>
</dbReference>
<sequence length="293" mass="33686">MHDELSGFLAYLRMEKRASELTTKSYEHDLVKFLHYIEQRWNISAAAVSYVHIREYLTELYAEELARTSVSRKLSSLRSFYTFLLREERIKENPLVLIHAPKQGKKLPSFFYEEELSLLFESVNTSTSLGKRNLALLELLYATGIRVGECVKLDVKDFDLYLETLLVKGKGGKERYVPVGSFAAEALTIYMNEARPLLKPADEALFVNYQGKRLTARGIQKMLNKLSTDASINSRMSPHVLRHTFATHMLNEGADLRTVQELLGHSDLAATQIYTHVTKDRLREVYRRSHPRA</sequence>
<dbReference type="InterPro" id="IPR013762">
    <property type="entry name" value="Integrase-like_cat_sf"/>
</dbReference>
<evidence type="ECO:0000256" key="3">
    <source>
        <dbReference type="ARBA" id="ARBA00022490"/>
    </source>
</evidence>
<evidence type="ECO:0000313" key="15">
    <source>
        <dbReference type="Proteomes" id="UP000321816"/>
    </source>
</evidence>
<dbReference type="InterPro" id="IPR050090">
    <property type="entry name" value="Tyrosine_recombinase_XerCD"/>
</dbReference>
<dbReference type="InterPro" id="IPR010998">
    <property type="entry name" value="Integrase_recombinase_N"/>
</dbReference>
<dbReference type="InterPro" id="IPR011010">
    <property type="entry name" value="DNA_brk_join_enz"/>
</dbReference>
<dbReference type="NCBIfam" id="NF001399">
    <property type="entry name" value="PRK00283.1"/>
    <property type="match status" value="1"/>
</dbReference>
<dbReference type="AlphaFoldDB" id="A0A5C7FLV9"/>
<dbReference type="GO" id="GO:0003677">
    <property type="term" value="F:DNA binding"/>
    <property type="evidence" value="ECO:0007669"/>
    <property type="project" value="UniProtKB-UniRule"/>
</dbReference>
<evidence type="ECO:0000256" key="2">
    <source>
        <dbReference type="ARBA" id="ARBA00006657"/>
    </source>
</evidence>
<dbReference type="RefSeq" id="WP_147802332.1">
    <property type="nucleotide sequence ID" value="NZ_CP144914.1"/>
</dbReference>
<dbReference type="NCBIfam" id="TIGR02224">
    <property type="entry name" value="recomb_XerC"/>
    <property type="match status" value="1"/>
</dbReference>
<dbReference type="SUPFAM" id="SSF56349">
    <property type="entry name" value="DNA breaking-rejoining enzymes"/>
    <property type="match status" value="1"/>
</dbReference>
<keyword evidence="5 10" id="KW-0159">Chromosome partition</keyword>
<gene>
    <name evidence="10 14" type="primary">xerC</name>
    <name evidence="14" type="ORF">FTX54_009340</name>
</gene>
<feature type="active site" evidence="10">
    <location>
        <position position="239"/>
    </location>
</feature>
<dbReference type="GO" id="GO:0051301">
    <property type="term" value="P:cell division"/>
    <property type="evidence" value="ECO:0007669"/>
    <property type="project" value="UniProtKB-UniRule"/>
</dbReference>
<dbReference type="PANTHER" id="PTHR30349">
    <property type="entry name" value="PHAGE INTEGRASE-RELATED"/>
    <property type="match status" value="1"/>
</dbReference>